<dbReference type="GO" id="GO:0017128">
    <property type="term" value="F:phospholipid scramblase activity"/>
    <property type="evidence" value="ECO:0007669"/>
    <property type="project" value="InterPro"/>
</dbReference>
<evidence type="ECO:0000313" key="2">
    <source>
        <dbReference type="EMBL" id="CAD7231168.1"/>
    </source>
</evidence>
<organism evidence="2">
    <name type="scientific">Cyprideis torosa</name>
    <dbReference type="NCBI Taxonomy" id="163714"/>
    <lineage>
        <taxon>Eukaryota</taxon>
        <taxon>Metazoa</taxon>
        <taxon>Ecdysozoa</taxon>
        <taxon>Arthropoda</taxon>
        <taxon>Crustacea</taxon>
        <taxon>Oligostraca</taxon>
        <taxon>Ostracoda</taxon>
        <taxon>Podocopa</taxon>
        <taxon>Podocopida</taxon>
        <taxon>Cytherocopina</taxon>
        <taxon>Cytheroidea</taxon>
        <taxon>Cytherideidae</taxon>
        <taxon>Cyprideis</taxon>
    </lineage>
</organism>
<sequence>MSTPRTILFGVGILTLGVWQQAASIPTAPTNKTATRHHEIFCDPPFLNIFNRGCYVFSHKIIKTRQEAQMLCKEMHPEGTLAELETSEEAVALAVYLNEHYSKCDGWALPGPWIGGVERGNQNIFDWPSTNTSIDCSNWEIGQPNSPTSKDGIALDCSKHYTWYDTKVDTVLPFVCESPPRPPSNGTQEGCRYPFTNIEDRYCYYFSGTNRLQRVHAQSYCKTLHPYGRLAEIETGEELVSLTLYLDDQDEQRKCGTWGAPGPWIGGEELGNTNVFTWSSDVELGAPSSLGVMISNWERGQPNSNTSNDGIALNCTNRYAWFDAQNSTELPFVCEAPYNLAECPENFIFIDGRCYLISESTTHRSTAIQRCQESNATLLELETSWEIRSITDYLLATCPGSCMRHYWLGMNPDPVHRVYKWISTGRPVTFNNWRSGYPTSYNNGYLALLNRQYSCKDPPQSVSMPRQQNACLEAIRNASMSAKAGTGRFIRRDAAFSTRNDGVSVAWGIQHNDDDFLPGDVKGRSDKGAKGGQDVGTWMRIPSAAGNVPRGLEYLTMVDQLLIQQKVQMFEAITGFEVGNKYSIKNTLGQKVPFVMKILDNTLQPVMTLERPLACDSCCCPCCLQTMDVLCQGQLVGSISQNWSIFPNLSVKDAAGNVVLKIEGPLCTCSFNCGDVDFFVKNISGQTVGKIQKQWSGCCKEAFTDAESFCINFPMDLDVQTKATLLGAALLIDFMYYEFNN</sequence>
<dbReference type="EMBL" id="OB663244">
    <property type="protein sequence ID" value="CAD7231168.1"/>
    <property type="molecule type" value="Genomic_DNA"/>
</dbReference>
<dbReference type="PROSITE" id="PS50041">
    <property type="entry name" value="C_TYPE_LECTIN_2"/>
    <property type="match status" value="3"/>
</dbReference>
<accession>A0A7R8ZTH2</accession>
<dbReference type="SUPFAM" id="SSF56436">
    <property type="entry name" value="C-type lectin-like"/>
    <property type="match status" value="3"/>
</dbReference>
<dbReference type="PANTHER" id="PTHR23248:SF9">
    <property type="entry name" value="PHOSPHOLIPID SCRAMBLASE"/>
    <property type="match status" value="1"/>
</dbReference>
<dbReference type="InterPro" id="IPR016187">
    <property type="entry name" value="CTDL_fold"/>
</dbReference>
<dbReference type="Gene3D" id="3.10.100.10">
    <property type="entry name" value="Mannose-Binding Protein A, subunit A"/>
    <property type="match status" value="3"/>
</dbReference>
<reference evidence="2" key="1">
    <citation type="submission" date="2020-11" db="EMBL/GenBank/DDBJ databases">
        <authorList>
            <person name="Tran Van P."/>
        </authorList>
    </citation>
    <scope>NUCLEOTIDE SEQUENCE</scope>
</reference>
<proteinExistence type="inferred from homology"/>
<dbReference type="InterPro" id="IPR016186">
    <property type="entry name" value="C-type_lectin-like/link_sf"/>
</dbReference>
<comment type="similarity">
    <text evidence="1">Belongs to the phospholipid scramblase family.</text>
</comment>
<dbReference type="Pfam" id="PF00059">
    <property type="entry name" value="Lectin_C"/>
    <property type="match status" value="1"/>
</dbReference>
<evidence type="ECO:0000256" key="1">
    <source>
        <dbReference type="ARBA" id="ARBA00005350"/>
    </source>
</evidence>
<dbReference type="PANTHER" id="PTHR23248">
    <property type="entry name" value="PHOSPHOLIPID SCRAMBLASE-RELATED"/>
    <property type="match status" value="1"/>
</dbReference>
<protein>
    <submittedName>
        <fullName evidence="2">Uncharacterized protein</fullName>
    </submittedName>
</protein>
<dbReference type="InterPro" id="IPR001304">
    <property type="entry name" value="C-type_lectin-like"/>
</dbReference>
<dbReference type="InterPro" id="IPR005552">
    <property type="entry name" value="Scramblase"/>
</dbReference>
<dbReference type="OrthoDB" id="6355241at2759"/>
<name>A0A7R8ZTH2_9CRUS</name>
<gene>
    <name evidence="2" type="ORF">CTOB1V02_LOCUS9022</name>
</gene>
<dbReference type="AlphaFoldDB" id="A0A7R8ZTH2"/>
<dbReference type="Pfam" id="PF03803">
    <property type="entry name" value="Scramblase"/>
    <property type="match status" value="1"/>
</dbReference>
<dbReference type="SMART" id="SM00034">
    <property type="entry name" value="CLECT"/>
    <property type="match status" value="3"/>
</dbReference>
<dbReference type="CDD" id="cd00037">
    <property type="entry name" value="CLECT"/>
    <property type="match status" value="3"/>
</dbReference>
<dbReference type="GO" id="GO:0005886">
    <property type="term" value="C:plasma membrane"/>
    <property type="evidence" value="ECO:0007669"/>
    <property type="project" value="TreeGrafter"/>
</dbReference>